<dbReference type="GO" id="GO:0010961">
    <property type="term" value="P:intracellular magnesium ion homeostasis"/>
    <property type="evidence" value="ECO:0007669"/>
    <property type="project" value="TreeGrafter"/>
</dbReference>
<dbReference type="Proteomes" id="UP000033483">
    <property type="component" value="Unassembled WGS sequence"/>
</dbReference>
<comment type="caution">
    <text evidence="8">The sequence shown here is derived from an EMBL/GenBank/DDBJ whole genome shotgun (WGS) entry which is preliminary data.</text>
</comment>
<dbReference type="InterPro" id="IPR045861">
    <property type="entry name" value="CorA_cytoplasmic_dom"/>
</dbReference>
<evidence type="ECO:0000256" key="2">
    <source>
        <dbReference type="ARBA" id="ARBA00009765"/>
    </source>
</evidence>
<gene>
    <name evidence="8" type="ORF">TD95_000382</name>
</gene>
<dbReference type="SUPFAM" id="SSF143865">
    <property type="entry name" value="CorA soluble domain-like"/>
    <property type="match status" value="1"/>
</dbReference>
<dbReference type="FunFam" id="1.20.58.340:FF:000027">
    <property type="entry name" value="CorA family metal ion transporter (Eurofung)"/>
    <property type="match status" value="1"/>
</dbReference>
<proteinExistence type="inferred from homology"/>
<dbReference type="PANTHER" id="PTHR21535">
    <property type="entry name" value="MAGNESIUM AND COBALT TRANSPORT PROTEIN/MITOCHONDRIAL IMPORT INNER MEMBRANE TRANSLOCASE SUBUNIT TIM8"/>
    <property type="match status" value="1"/>
</dbReference>
<evidence type="ECO:0000313" key="9">
    <source>
        <dbReference type="Proteomes" id="UP000033483"/>
    </source>
</evidence>
<feature type="compositionally biased region" description="Acidic residues" evidence="6">
    <location>
        <begin position="72"/>
        <end position="82"/>
    </location>
</feature>
<dbReference type="GO" id="GO:0015095">
    <property type="term" value="F:magnesium ion transmembrane transporter activity"/>
    <property type="evidence" value="ECO:0007669"/>
    <property type="project" value="InterPro"/>
</dbReference>
<name>A0A0F4Z9H6_9PEZI</name>
<dbReference type="PANTHER" id="PTHR21535:SF55">
    <property type="entry name" value="MAGNESIUM TRANSPORTER ALR1-RELATED"/>
    <property type="match status" value="1"/>
</dbReference>
<evidence type="ECO:0000256" key="5">
    <source>
        <dbReference type="ARBA" id="ARBA00023136"/>
    </source>
</evidence>
<dbReference type="InterPro" id="IPR002523">
    <property type="entry name" value="MgTranspt_CorA/ZnTranspt_ZntB"/>
</dbReference>
<accession>A0A0F4Z9H6</accession>
<dbReference type="InterPro" id="IPR044089">
    <property type="entry name" value="Alr1-like"/>
</dbReference>
<dbReference type="EMBL" id="LAEV01001877">
    <property type="protein sequence ID" value="KKA27167.1"/>
    <property type="molecule type" value="Genomic_DNA"/>
</dbReference>
<dbReference type="CDD" id="cd12829">
    <property type="entry name" value="Alr1p-like"/>
    <property type="match status" value="1"/>
</dbReference>
<evidence type="ECO:0000256" key="7">
    <source>
        <dbReference type="SAM" id="Phobius"/>
    </source>
</evidence>
<evidence type="ECO:0000256" key="1">
    <source>
        <dbReference type="ARBA" id="ARBA00004141"/>
    </source>
</evidence>
<feature type="transmembrane region" description="Helical" evidence="7">
    <location>
        <begin position="568"/>
        <end position="587"/>
    </location>
</feature>
<dbReference type="Pfam" id="PF01544">
    <property type="entry name" value="CorA"/>
    <property type="match status" value="1"/>
</dbReference>
<feature type="region of interest" description="Disordered" evidence="6">
    <location>
        <begin position="56"/>
        <end position="168"/>
    </location>
</feature>
<dbReference type="Gene3D" id="1.20.58.340">
    <property type="entry name" value="Magnesium transport protein CorA, transmembrane region"/>
    <property type="match status" value="2"/>
</dbReference>
<evidence type="ECO:0000313" key="8">
    <source>
        <dbReference type="EMBL" id="KKA27167.1"/>
    </source>
</evidence>
<evidence type="ECO:0000256" key="4">
    <source>
        <dbReference type="ARBA" id="ARBA00022989"/>
    </source>
</evidence>
<keyword evidence="4 7" id="KW-1133">Transmembrane helix</keyword>
<comment type="similarity">
    <text evidence="2">Belongs to the CorA metal ion transporter (MIT) (TC 1.A.35) family.</text>
</comment>
<keyword evidence="9" id="KW-1185">Reference proteome</keyword>
<keyword evidence="5 7" id="KW-0472">Membrane</keyword>
<feature type="region of interest" description="Disordered" evidence="6">
    <location>
        <begin position="219"/>
        <end position="273"/>
    </location>
</feature>
<evidence type="ECO:0000256" key="3">
    <source>
        <dbReference type="ARBA" id="ARBA00022692"/>
    </source>
</evidence>
<dbReference type="SUPFAM" id="SSF144083">
    <property type="entry name" value="Magnesium transport protein CorA, transmembrane region"/>
    <property type="match status" value="1"/>
</dbReference>
<feature type="compositionally biased region" description="Basic and acidic residues" evidence="6">
    <location>
        <begin position="29"/>
        <end position="38"/>
    </location>
</feature>
<dbReference type="AlphaFoldDB" id="A0A0F4Z9H6"/>
<feature type="transmembrane region" description="Helical" evidence="7">
    <location>
        <begin position="599"/>
        <end position="620"/>
    </location>
</feature>
<evidence type="ECO:0000256" key="6">
    <source>
        <dbReference type="SAM" id="MobiDB-lite"/>
    </source>
</evidence>
<dbReference type="Gene3D" id="3.30.460.20">
    <property type="entry name" value="CorA soluble domain-like"/>
    <property type="match status" value="1"/>
</dbReference>
<feature type="compositionally biased region" description="Polar residues" evidence="6">
    <location>
        <begin position="98"/>
        <end position="108"/>
    </location>
</feature>
<dbReference type="InterPro" id="IPR045863">
    <property type="entry name" value="CorA_TM1_TM2"/>
</dbReference>
<comment type="subcellular location">
    <subcellularLocation>
        <location evidence="1">Membrane</location>
        <topology evidence="1">Multi-pass membrane protein</topology>
    </subcellularLocation>
</comment>
<dbReference type="OrthoDB" id="29879at2759"/>
<sequence length="626" mass="70122">MSDREDDNIISAPIPELDDHRHLTPAAARHGDRGRRGTFDTLYGSRNYELEALASAAAERPNSNIHVRDFTEEAISDNEDDGPTGRVTPSRRVRRMTAGSSQTHSPPNSVKAFAQARRREREMSFSEPNYGHPDDEDDRRSRKSSVGGRSLRSRPRTINDGASVASVQTAEEDVCFPVQNKDQLYIDFEYLEDFINNQREAQDAAQNDESASLLRPKTAQTVASMHSGAAAGDNAGVVSDSSDAIEKTESNPEATEPGDAVRTEARTPVPPPVDNTRISFFSSNWDSTIHAPELCDLLIPGEDIRGLFEIPPERDDGVWWLNINNPSPDEINVICKAFGVHPLTHEDIATQESREKIELFPAYYFVCFRSFNTVVDEDGVQEYEPLHIYAIVFREGTLSFSFAPNQHAQHVRRRITLLKDFMSLSSDWICYALIDDIVDSFAPVIKKLEHVVDNIEDSVFIIHDEDSNDFLKSVVTTRRNVTALIRLLGGKADVLRGFTKRCNENYKVTPRMDIGLYLGDIQDHVVTMVGNLTHFEKMLSRVHHSYLTQLTVSSISQGTATNEALSKITFLASILVPLNLVSGMFGMNVAVPWREVNSLAPFFGIMGFMVFISIIMVVIARRLRYI</sequence>
<dbReference type="GO" id="GO:0005886">
    <property type="term" value="C:plasma membrane"/>
    <property type="evidence" value="ECO:0007669"/>
    <property type="project" value="TreeGrafter"/>
</dbReference>
<reference evidence="8 9" key="1">
    <citation type="submission" date="2015-03" db="EMBL/GenBank/DDBJ databases">
        <authorList>
            <person name="Radwan O."/>
            <person name="Al-Naeli F.A."/>
            <person name="Rendon G.A."/>
            <person name="Fields C."/>
        </authorList>
    </citation>
    <scope>NUCLEOTIDE SEQUENCE [LARGE SCALE GENOMIC DNA]</scope>
    <source>
        <strain evidence="8">CR-DP1</strain>
    </source>
</reference>
<organism evidence="8 9">
    <name type="scientific">Thielaviopsis punctulata</name>
    <dbReference type="NCBI Taxonomy" id="72032"/>
    <lineage>
        <taxon>Eukaryota</taxon>
        <taxon>Fungi</taxon>
        <taxon>Dikarya</taxon>
        <taxon>Ascomycota</taxon>
        <taxon>Pezizomycotina</taxon>
        <taxon>Sordariomycetes</taxon>
        <taxon>Hypocreomycetidae</taxon>
        <taxon>Microascales</taxon>
        <taxon>Ceratocystidaceae</taxon>
        <taxon>Thielaviopsis</taxon>
    </lineage>
</organism>
<keyword evidence="3 7" id="KW-0812">Transmembrane</keyword>
<feature type="region of interest" description="Disordered" evidence="6">
    <location>
        <begin position="1"/>
        <end position="38"/>
    </location>
</feature>
<protein>
    <submittedName>
        <fullName evidence="8">Uncharacterized protein</fullName>
    </submittedName>
</protein>